<sequence>MFANLLRSALLQLLHIVDTFALLERATDAFGILKSVSTKSNQDDEIGAFCKFLENKLRSYGHRTKNLLQQRLCDNVFEADAGYFSNNERYGYYTSQSHNYYTSRSETATQNPIYSSAHSSPTASTSQAATNGDDMFAQRSQEDCGACMFLWRCAYRLHQSGCRSVERK</sequence>
<organism evidence="1 2">
    <name type="scientific">Dendrolimus kikuchii</name>
    <dbReference type="NCBI Taxonomy" id="765133"/>
    <lineage>
        <taxon>Eukaryota</taxon>
        <taxon>Metazoa</taxon>
        <taxon>Ecdysozoa</taxon>
        <taxon>Arthropoda</taxon>
        <taxon>Hexapoda</taxon>
        <taxon>Insecta</taxon>
        <taxon>Pterygota</taxon>
        <taxon>Neoptera</taxon>
        <taxon>Endopterygota</taxon>
        <taxon>Lepidoptera</taxon>
        <taxon>Glossata</taxon>
        <taxon>Ditrysia</taxon>
        <taxon>Bombycoidea</taxon>
        <taxon>Lasiocampidae</taxon>
        <taxon>Dendrolimus</taxon>
    </lineage>
</organism>
<gene>
    <name evidence="1" type="ORF">K1T71_000128</name>
</gene>
<dbReference type="Proteomes" id="UP000824533">
    <property type="component" value="Linkage Group LG01"/>
</dbReference>
<dbReference type="EMBL" id="CM034387">
    <property type="protein sequence ID" value="KAJ0183705.1"/>
    <property type="molecule type" value="Genomic_DNA"/>
</dbReference>
<keyword evidence="2" id="KW-1185">Reference proteome</keyword>
<proteinExistence type="predicted"/>
<evidence type="ECO:0000313" key="1">
    <source>
        <dbReference type="EMBL" id="KAJ0183705.1"/>
    </source>
</evidence>
<accession>A0ACC1DIH6</accession>
<protein>
    <submittedName>
        <fullName evidence="1">Uncharacterized protein</fullName>
    </submittedName>
</protein>
<reference evidence="1 2" key="1">
    <citation type="journal article" date="2021" name="Front. Genet.">
        <title>Chromosome-Level Genome Assembly Reveals Significant Gene Expansion in the Toll and IMD Signaling Pathways of Dendrolimus kikuchii.</title>
        <authorList>
            <person name="Zhou J."/>
            <person name="Wu P."/>
            <person name="Xiong Z."/>
            <person name="Liu N."/>
            <person name="Zhao N."/>
            <person name="Ji M."/>
            <person name="Qiu Y."/>
            <person name="Yang B."/>
        </authorList>
    </citation>
    <scope>NUCLEOTIDE SEQUENCE [LARGE SCALE GENOMIC DNA]</scope>
    <source>
        <strain evidence="1">Ann1</strain>
    </source>
</reference>
<comment type="caution">
    <text evidence="1">The sequence shown here is derived from an EMBL/GenBank/DDBJ whole genome shotgun (WGS) entry which is preliminary data.</text>
</comment>
<evidence type="ECO:0000313" key="2">
    <source>
        <dbReference type="Proteomes" id="UP000824533"/>
    </source>
</evidence>
<name>A0ACC1DIH6_9NEOP</name>